<dbReference type="EMBL" id="CP000826">
    <property type="protein sequence ID" value="ABV43260.1"/>
    <property type="molecule type" value="Genomic_DNA"/>
</dbReference>
<keyword evidence="5" id="KW-0804">Transcription</keyword>
<dbReference type="Gene3D" id="1.10.10.10">
    <property type="entry name" value="Winged helix-like DNA-binding domain superfamily/Winged helix DNA-binding domain"/>
    <property type="match status" value="1"/>
</dbReference>
<dbReference type="CDD" id="cd08475">
    <property type="entry name" value="PBP2_CrgA_like_6"/>
    <property type="match status" value="1"/>
</dbReference>
<dbReference type="SUPFAM" id="SSF53850">
    <property type="entry name" value="Periplasmic binding protein-like II"/>
    <property type="match status" value="1"/>
</dbReference>
<evidence type="ECO:0000313" key="7">
    <source>
        <dbReference type="EMBL" id="ABV43260.1"/>
    </source>
</evidence>
<dbReference type="GO" id="GO:0003700">
    <property type="term" value="F:DNA-binding transcription factor activity"/>
    <property type="evidence" value="ECO:0007669"/>
    <property type="project" value="InterPro"/>
</dbReference>
<dbReference type="PANTHER" id="PTHR30537:SF5">
    <property type="entry name" value="HTH-TYPE TRANSCRIPTIONAL ACTIVATOR TTDR-RELATED"/>
    <property type="match status" value="1"/>
</dbReference>
<comment type="similarity">
    <text evidence="1">Belongs to the LysR transcriptional regulatory family.</text>
</comment>
<dbReference type="InterPro" id="IPR058163">
    <property type="entry name" value="LysR-type_TF_proteobact-type"/>
</dbReference>
<dbReference type="InterPro" id="IPR000847">
    <property type="entry name" value="LysR_HTH_N"/>
</dbReference>
<evidence type="ECO:0000256" key="5">
    <source>
        <dbReference type="ARBA" id="ARBA00023163"/>
    </source>
</evidence>
<accession>A8GJH0</accession>
<feature type="domain" description="HTH lysR-type" evidence="6">
    <location>
        <begin position="3"/>
        <end position="60"/>
    </location>
</feature>
<keyword evidence="3" id="KW-0805">Transcription regulation</keyword>
<evidence type="ECO:0000259" key="6">
    <source>
        <dbReference type="PROSITE" id="PS50931"/>
    </source>
</evidence>
<dbReference type="InterPro" id="IPR036388">
    <property type="entry name" value="WH-like_DNA-bd_sf"/>
</dbReference>
<dbReference type="AlphaFoldDB" id="A8GJH0"/>
<dbReference type="Pfam" id="PF03466">
    <property type="entry name" value="LysR_substrate"/>
    <property type="match status" value="1"/>
</dbReference>
<proteinExistence type="inferred from homology"/>
<dbReference type="Gene3D" id="3.40.190.290">
    <property type="match status" value="1"/>
</dbReference>
<keyword evidence="2" id="KW-0678">Repressor</keyword>
<sequence>MRTDLKGIPVFVAVVECGNFAQAAQDLNITRSAVGKAIARLEERLGVTLFQRTTRNQTLTEEGEILYQQSRIALDCIREAEDVIHLGKTQVKGRLRISLPVLLGQRCIAPILLTIAKSYPQLKLELSFNDRQVNLFDEGFDLAVRIGELADSSFLQARRLGQHGMILCASAQYLKTHLVPRTLSELQEHPAIGYQLGGKILNWQLNDMEGREINFRPNTVLAADDFVAIAAAVISDLGVAWLPDWLVSKEIAQGQIQQILPECTSMKFAISAVWLEAAWMPQKIRIVIDELLAKLPEQIFYIPACGTRAE</sequence>
<dbReference type="InterPro" id="IPR005119">
    <property type="entry name" value="LysR_subst-bd"/>
</dbReference>
<dbReference type="PRINTS" id="PR00039">
    <property type="entry name" value="HTHLYSR"/>
</dbReference>
<dbReference type="HOGENOM" id="CLU_039613_16_0_6"/>
<evidence type="ECO:0000256" key="3">
    <source>
        <dbReference type="ARBA" id="ARBA00023015"/>
    </source>
</evidence>
<keyword evidence="4" id="KW-0238">DNA-binding</keyword>
<dbReference type="GO" id="GO:0003677">
    <property type="term" value="F:DNA binding"/>
    <property type="evidence" value="ECO:0007669"/>
    <property type="project" value="UniProtKB-KW"/>
</dbReference>
<evidence type="ECO:0000256" key="4">
    <source>
        <dbReference type="ARBA" id="ARBA00023125"/>
    </source>
</evidence>
<dbReference type="KEGG" id="spe:Spro_4166"/>
<name>A8GJH0_SERP5</name>
<protein>
    <submittedName>
        <fullName evidence="7">Transcriptional regulator, LysR family</fullName>
    </submittedName>
</protein>
<dbReference type="FunFam" id="1.10.10.10:FF:000001">
    <property type="entry name" value="LysR family transcriptional regulator"/>
    <property type="match status" value="1"/>
</dbReference>
<dbReference type="STRING" id="399741.Spro_4166"/>
<dbReference type="SUPFAM" id="SSF46785">
    <property type="entry name" value="Winged helix' DNA-binding domain"/>
    <property type="match status" value="1"/>
</dbReference>
<dbReference type="eggNOG" id="COG0583">
    <property type="taxonomic scope" value="Bacteria"/>
</dbReference>
<evidence type="ECO:0000256" key="2">
    <source>
        <dbReference type="ARBA" id="ARBA00022491"/>
    </source>
</evidence>
<dbReference type="PANTHER" id="PTHR30537">
    <property type="entry name" value="HTH-TYPE TRANSCRIPTIONAL REGULATOR"/>
    <property type="match status" value="1"/>
</dbReference>
<dbReference type="OrthoDB" id="9110639at2"/>
<organism evidence="7">
    <name type="scientific">Serratia proteamaculans (strain 568)</name>
    <dbReference type="NCBI Taxonomy" id="399741"/>
    <lineage>
        <taxon>Bacteria</taxon>
        <taxon>Pseudomonadati</taxon>
        <taxon>Pseudomonadota</taxon>
        <taxon>Gammaproteobacteria</taxon>
        <taxon>Enterobacterales</taxon>
        <taxon>Yersiniaceae</taxon>
        <taxon>Serratia</taxon>
    </lineage>
</organism>
<evidence type="ECO:0000256" key="1">
    <source>
        <dbReference type="ARBA" id="ARBA00009437"/>
    </source>
</evidence>
<gene>
    <name evidence="7" type="ordered locus">Spro_4166</name>
</gene>
<reference evidence="7" key="1">
    <citation type="submission" date="2007-09" db="EMBL/GenBank/DDBJ databases">
        <title>Complete sequence of chromosome of Serratia proteamaculans 568.</title>
        <authorList>
            <consortium name="US DOE Joint Genome Institute"/>
            <person name="Copeland A."/>
            <person name="Lucas S."/>
            <person name="Lapidus A."/>
            <person name="Barry K."/>
            <person name="Glavina del Rio T."/>
            <person name="Dalin E."/>
            <person name="Tice H."/>
            <person name="Pitluck S."/>
            <person name="Chain P."/>
            <person name="Malfatti S."/>
            <person name="Shin M."/>
            <person name="Vergez L."/>
            <person name="Schmutz J."/>
            <person name="Larimer F."/>
            <person name="Land M."/>
            <person name="Hauser L."/>
            <person name="Kyrpides N."/>
            <person name="Kim E."/>
            <person name="Taghavi S."/>
            <person name="Newman L."/>
            <person name="Vangronsveld J."/>
            <person name="van der Lelie D."/>
            <person name="Richardson P."/>
        </authorList>
    </citation>
    <scope>NUCLEOTIDE SEQUENCE [LARGE SCALE GENOMIC DNA]</scope>
    <source>
        <strain evidence="7">568</strain>
    </source>
</reference>
<dbReference type="InterPro" id="IPR036390">
    <property type="entry name" value="WH_DNA-bd_sf"/>
</dbReference>
<dbReference type="PROSITE" id="PS50931">
    <property type="entry name" value="HTH_LYSR"/>
    <property type="match status" value="1"/>
</dbReference>
<dbReference type="Pfam" id="PF00126">
    <property type="entry name" value="HTH_1"/>
    <property type="match status" value="1"/>
</dbReference>